<accession>A0A9N9BNM0</accession>
<dbReference type="EMBL" id="CAJVPJ010001049">
    <property type="protein sequence ID" value="CAG8572674.1"/>
    <property type="molecule type" value="Genomic_DNA"/>
</dbReference>
<dbReference type="Proteomes" id="UP000789572">
    <property type="component" value="Unassembled WGS sequence"/>
</dbReference>
<keyword evidence="2" id="KW-1185">Reference proteome</keyword>
<comment type="caution">
    <text evidence="1">The sequence shown here is derived from an EMBL/GenBank/DDBJ whole genome shotgun (WGS) entry which is preliminary data.</text>
</comment>
<evidence type="ECO:0000313" key="2">
    <source>
        <dbReference type="Proteomes" id="UP000789572"/>
    </source>
</evidence>
<name>A0A9N9BNM0_9GLOM</name>
<dbReference type="AlphaFoldDB" id="A0A9N9BNM0"/>
<dbReference type="OrthoDB" id="2420603at2759"/>
<proteinExistence type="predicted"/>
<reference evidence="1" key="1">
    <citation type="submission" date="2021-06" db="EMBL/GenBank/DDBJ databases">
        <authorList>
            <person name="Kallberg Y."/>
            <person name="Tangrot J."/>
            <person name="Rosling A."/>
        </authorList>
    </citation>
    <scope>NUCLEOTIDE SEQUENCE</scope>
    <source>
        <strain evidence="1">IA702</strain>
    </source>
</reference>
<protein>
    <submittedName>
        <fullName evidence="1">3607_t:CDS:1</fullName>
    </submittedName>
</protein>
<organism evidence="1 2">
    <name type="scientific">Paraglomus occultum</name>
    <dbReference type="NCBI Taxonomy" id="144539"/>
    <lineage>
        <taxon>Eukaryota</taxon>
        <taxon>Fungi</taxon>
        <taxon>Fungi incertae sedis</taxon>
        <taxon>Mucoromycota</taxon>
        <taxon>Glomeromycotina</taxon>
        <taxon>Glomeromycetes</taxon>
        <taxon>Paraglomerales</taxon>
        <taxon>Paraglomeraceae</taxon>
        <taxon>Paraglomus</taxon>
    </lineage>
</organism>
<gene>
    <name evidence="1" type="ORF">POCULU_LOCUS6076</name>
</gene>
<evidence type="ECO:0000313" key="1">
    <source>
        <dbReference type="EMBL" id="CAG8572674.1"/>
    </source>
</evidence>
<sequence length="480" mass="56332">MQYFDETPTSAWSLRGYVDYFRTNNGISSSRQFIHNNYNNALKHISTSGVVNERKRALSLLSSFKQDKLSMKSFWEKEEHFMIMTSFSRREKRALAEADTETIVDNYDITDEEKVELCFDASEIQTIQESTKRIIERSTNELETKLLTWQHYMLKKIESGVNRPRQQNIHMLLAASSIFYFRRKNEQAYVDHLTVSETSQVKSFVVPCFERIEIPDDIKLFVDTNKKKFRRDALEDLEIYVRECSGKQHGSYVIKTFYRLLEEYVLWDFSVNMEKLTEGTYIVDYLGPIFNKTIHYFNYVTTHSWISVESNPSKLRKSPASGRVPDYMLHNKDNTRTAVYLEVTSPRRESDDVKIHWDIYRGSIHAKDSVDFDIKKYNIQPSSGKKIIIFIKGYKMVVCVMKLQYPGIYLLVEVADCTIPKSIRDLEHIMKLHQILISIRENAIDYLDESGNVTPDHTNYWSWIKPTANTPSKTKHLPKQ</sequence>